<gene>
    <name evidence="9" type="ORF">LCGC14_1587060</name>
</gene>
<evidence type="ECO:0000313" key="9">
    <source>
        <dbReference type="EMBL" id="KKM26208.1"/>
    </source>
</evidence>
<dbReference type="InterPro" id="IPR012675">
    <property type="entry name" value="Beta-grasp_dom_sf"/>
</dbReference>
<keyword evidence="6" id="KW-0411">Iron-sulfur</keyword>
<dbReference type="Pfam" id="PF00111">
    <property type="entry name" value="Fer2"/>
    <property type="match status" value="1"/>
</dbReference>
<dbReference type="CDD" id="cd06185">
    <property type="entry name" value="PDR_like"/>
    <property type="match status" value="1"/>
</dbReference>
<dbReference type="PANTHER" id="PTHR47354:SF1">
    <property type="entry name" value="CARNITINE MONOOXYGENASE REDUCTASE SUBUNIT"/>
    <property type="match status" value="1"/>
</dbReference>
<dbReference type="GO" id="GO:0016491">
    <property type="term" value="F:oxidoreductase activity"/>
    <property type="evidence" value="ECO:0007669"/>
    <property type="project" value="UniProtKB-KW"/>
</dbReference>
<sequence length="317" mass="34603">MSALKIKVTAVEEVAEHIKHFSFAAVDGKPLPYFSGGSHVVVSMDINGRTHRNAYSLMGPTSDNSQYQIAVRKQEKSRGGSVFMHENVTPGTELEISVPTNLFAIHRLAKKHILVAGGIGITPFLSQITDLNRIGHNYELHYAYRSAEHGAFREQIEALCGDKAFFYPENETGRLNITELLSHQPLGSHVYVCGPDPMVNGLELIAKQLGWPSTAVHSEKFLAPASGEPFTVSLLQSNTEVVIPGDMSMLEAMEEAGVDAPFLCRGGACGRCEVEVVECDGELVHHDDYLSDAERVAANKILPCVSRANCSRMVINL</sequence>
<dbReference type="Gene3D" id="3.40.50.80">
    <property type="entry name" value="Nucleotide-binding domain of ferredoxin-NADP reductase (FNR) module"/>
    <property type="match status" value="1"/>
</dbReference>
<evidence type="ECO:0000259" key="8">
    <source>
        <dbReference type="PROSITE" id="PS51384"/>
    </source>
</evidence>
<dbReference type="SUPFAM" id="SSF63380">
    <property type="entry name" value="Riboflavin synthase domain-like"/>
    <property type="match status" value="1"/>
</dbReference>
<keyword evidence="4" id="KW-0560">Oxidoreductase</keyword>
<reference evidence="9" key="1">
    <citation type="journal article" date="2015" name="Nature">
        <title>Complex archaea that bridge the gap between prokaryotes and eukaryotes.</title>
        <authorList>
            <person name="Spang A."/>
            <person name="Saw J.H."/>
            <person name="Jorgensen S.L."/>
            <person name="Zaremba-Niedzwiedzka K."/>
            <person name="Martijn J."/>
            <person name="Lind A.E."/>
            <person name="van Eijk R."/>
            <person name="Schleper C."/>
            <person name="Guy L."/>
            <person name="Ettema T.J."/>
        </authorList>
    </citation>
    <scope>NUCLEOTIDE SEQUENCE</scope>
</reference>
<dbReference type="SUPFAM" id="SSF54292">
    <property type="entry name" value="2Fe-2S ferredoxin-like"/>
    <property type="match status" value="1"/>
</dbReference>
<dbReference type="SUPFAM" id="SSF52343">
    <property type="entry name" value="Ferredoxin reductase-like, C-terminal NADP-linked domain"/>
    <property type="match status" value="1"/>
</dbReference>
<protein>
    <recommendedName>
        <fullName evidence="10">2Fe-2S ferredoxin-type domain-containing protein</fullName>
    </recommendedName>
</protein>
<dbReference type="AlphaFoldDB" id="A0A0F9KVS1"/>
<keyword evidence="5" id="KW-0408">Iron</keyword>
<dbReference type="Pfam" id="PF00970">
    <property type="entry name" value="FAD_binding_6"/>
    <property type="match status" value="1"/>
</dbReference>
<evidence type="ECO:0008006" key="10">
    <source>
        <dbReference type="Google" id="ProtNLM"/>
    </source>
</evidence>
<evidence type="ECO:0000256" key="6">
    <source>
        <dbReference type="ARBA" id="ARBA00023014"/>
    </source>
</evidence>
<evidence type="ECO:0000256" key="4">
    <source>
        <dbReference type="ARBA" id="ARBA00023002"/>
    </source>
</evidence>
<name>A0A0F9KVS1_9ZZZZ</name>
<accession>A0A0F9KVS1</accession>
<dbReference type="InterPro" id="IPR050415">
    <property type="entry name" value="MRET"/>
</dbReference>
<feature type="domain" description="2Fe-2S ferredoxin-type" evidence="7">
    <location>
        <begin position="230"/>
        <end position="317"/>
    </location>
</feature>
<dbReference type="Pfam" id="PF22290">
    <property type="entry name" value="DmmA-like_N"/>
    <property type="match status" value="1"/>
</dbReference>
<keyword evidence="1" id="KW-0285">Flavoprotein</keyword>
<dbReference type="InterPro" id="IPR001041">
    <property type="entry name" value="2Fe-2S_ferredoxin-type"/>
</dbReference>
<dbReference type="PROSITE" id="PS51384">
    <property type="entry name" value="FAD_FR"/>
    <property type="match status" value="1"/>
</dbReference>
<dbReference type="PRINTS" id="PR00409">
    <property type="entry name" value="PHDIOXRDTASE"/>
</dbReference>
<evidence type="ECO:0000259" key="7">
    <source>
        <dbReference type="PROSITE" id="PS51085"/>
    </source>
</evidence>
<dbReference type="InterPro" id="IPR054582">
    <property type="entry name" value="DmmA-like_N"/>
</dbReference>
<evidence type="ECO:0000256" key="5">
    <source>
        <dbReference type="ARBA" id="ARBA00023004"/>
    </source>
</evidence>
<dbReference type="GO" id="GO:0051537">
    <property type="term" value="F:2 iron, 2 sulfur cluster binding"/>
    <property type="evidence" value="ECO:0007669"/>
    <property type="project" value="UniProtKB-KW"/>
</dbReference>
<evidence type="ECO:0000256" key="2">
    <source>
        <dbReference type="ARBA" id="ARBA00022714"/>
    </source>
</evidence>
<dbReference type="InterPro" id="IPR039261">
    <property type="entry name" value="FNR_nucleotide-bd"/>
</dbReference>
<dbReference type="InterPro" id="IPR017938">
    <property type="entry name" value="Riboflavin_synthase-like_b-brl"/>
</dbReference>
<dbReference type="InterPro" id="IPR008333">
    <property type="entry name" value="Cbr1-like_FAD-bd_dom"/>
</dbReference>
<proteinExistence type="predicted"/>
<evidence type="ECO:0000256" key="3">
    <source>
        <dbReference type="ARBA" id="ARBA00022723"/>
    </source>
</evidence>
<keyword evidence="3" id="KW-0479">Metal-binding</keyword>
<dbReference type="InterPro" id="IPR017927">
    <property type="entry name" value="FAD-bd_FR_type"/>
</dbReference>
<keyword evidence="2" id="KW-0001">2Fe-2S</keyword>
<dbReference type="PROSITE" id="PS51085">
    <property type="entry name" value="2FE2S_FER_2"/>
    <property type="match status" value="1"/>
</dbReference>
<dbReference type="EMBL" id="LAZR01012557">
    <property type="protein sequence ID" value="KKM26208.1"/>
    <property type="molecule type" value="Genomic_DNA"/>
</dbReference>
<evidence type="ECO:0000256" key="1">
    <source>
        <dbReference type="ARBA" id="ARBA00022630"/>
    </source>
</evidence>
<dbReference type="PANTHER" id="PTHR47354">
    <property type="entry name" value="NADH OXIDOREDUCTASE HCR"/>
    <property type="match status" value="1"/>
</dbReference>
<dbReference type="Gene3D" id="2.40.30.10">
    <property type="entry name" value="Translation factors"/>
    <property type="match status" value="1"/>
</dbReference>
<organism evidence="9">
    <name type="scientific">marine sediment metagenome</name>
    <dbReference type="NCBI Taxonomy" id="412755"/>
    <lineage>
        <taxon>unclassified sequences</taxon>
        <taxon>metagenomes</taxon>
        <taxon>ecological metagenomes</taxon>
    </lineage>
</organism>
<feature type="domain" description="FAD-binding FR-type" evidence="8">
    <location>
        <begin position="1"/>
        <end position="106"/>
    </location>
</feature>
<dbReference type="InterPro" id="IPR036010">
    <property type="entry name" value="2Fe-2S_ferredoxin-like_sf"/>
</dbReference>
<dbReference type="GO" id="GO:0046872">
    <property type="term" value="F:metal ion binding"/>
    <property type="evidence" value="ECO:0007669"/>
    <property type="project" value="UniProtKB-KW"/>
</dbReference>
<comment type="caution">
    <text evidence="9">The sequence shown here is derived from an EMBL/GenBank/DDBJ whole genome shotgun (WGS) entry which is preliminary data.</text>
</comment>
<dbReference type="CDD" id="cd00207">
    <property type="entry name" value="fer2"/>
    <property type="match status" value="1"/>
</dbReference>
<dbReference type="Gene3D" id="3.10.20.30">
    <property type="match status" value="1"/>
</dbReference>